<dbReference type="InterPro" id="IPR039931">
    <property type="entry name" value="EEIG1/2-like"/>
</dbReference>
<feature type="compositionally biased region" description="Basic residues" evidence="1">
    <location>
        <begin position="502"/>
        <end position="515"/>
    </location>
</feature>
<comment type="caution">
    <text evidence="3">The sequence shown here is derived from an EMBL/GenBank/DDBJ whole genome shotgun (WGS) entry which is preliminary data.</text>
</comment>
<evidence type="ECO:0000313" key="3">
    <source>
        <dbReference type="EMBL" id="KAA8496775.1"/>
    </source>
</evidence>
<reference evidence="4" key="1">
    <citation type="journal article" date="2019" name="Nat. Commun.">
        <title>Expansion of phycobilisome linker gene families in mesophilic red algae.</title>
        <authorList>
            <person name="Lee J."/>
            <person name="Kim D."/>
            <person name="Bhattacharya D."/>
            <person name="Yoon H.S."/>
        </authorList>
    </citation>
    <scope>NUCLEOTIDE SEQUENCE [LARGE SCALE GENOMIC DNA]</scope>
    <source>
        <strain evidence="4">CCMP 1328</strain>
    </source>
</reference>
<sequence>MGQGRGSRHFGVKLSVVLLDHVPLGHSMFVASWMHVRRGASAAAKPEHGETGARLAKNNQVVWNETFNFTVRISSPSTDPHQLERSLVSVDINEYERQNASKAMPFGTVQFDLSEFAGIGNVTRTFLLRDCRLNSMLRIELVIKLTYGDRIFRRTSSAVSRAGQGSKLIADTVDDFSADSEGVGDDNAGLLSDLTHGTGSVRAGNTIDLIHRNATKRKSVADALEKLPTRGEALMKERYELYTRKQYPEYVERSRIDARSSVELLLDSVNLLEYEDRARATDKAKLDLRTLVGTKTASAGRSISNRQLGEGITDRLKSRKFTGMPRETRSLKHRASSLSGGDVLDTSGSFRSTASGLFFGDELFLSGRSDSQDEVPDIAEDKDKAYLDVGMIQERYSTRGEVKKNANKNISDWKRADAQQPSILINFAEKAQQKRNRALEERESNAESASEAEHMMNRNDSRNTNDSVPELDLSNTFEAYGGVGFSSASGIETSGIVGSTPRSRRSRMKSKLRAKSMKDLTQGSADEASTYDEMSGVAKLAPPLNETVRSARSRTMSRARSQGSKDLSHFVTDEPDDGWAAGQVLLNKPRSRAESRNRAASRRNRDGVKGVHELPLDADSFVPSGVESEKRTSIWSKPRAKSTRALEALAIDAGAPDIASSFEDGAVRES</sequence>
<organism evidence="3 4">
    <name type="scientific">Porphyridium purpureum</name>
    <name type="common">Red alga</name>
    <name type="synonym">Porphyridium cruentum</name>
    <dbReference type="NCBI Taxonomy" id="35688"/>
    <lineage>
        <taxon>Eukaryota</taxon>
        <taxon>Rhodophyta</taxon>
        <taxon>Bangiophyceae</taxon>
        <taxon>Porphyridiales</taxon>
        <taxon>Porphyridiaceae</taxon>
        <taxon>Porphyridium</taxon>
    </lineage>
</organism>
<feature type="region of interest" description="Disordered" evidence="1">
    <location>
        <begin position="434"/>
        <end position="470"/>
    </location>
</feature>
<evidence type="ECO:0000259" key="2">
    <source>
        <dbReference type="PROSITE" id="PS51840"/>
    </source>
</evidence>
<dbReference type="Pfam" id="PF10358">
    <property type="entry name" value="NT-C2"/>
    <property type="match status" value="1"/>
</dbReference>
<evidence type="ECO:0000256" key="1">
    <source>
        <dbReference type="SAM" id="MobiDB-lite"/>
    </source>
</evidence>
<dbReference type="EMBL" id="VRMN01000002">
    <property type="protein sequence ID" value="KAA8496775.1"/>
    <property type="molecule type" value="Genomic_DNA"/>
</dbReference>
<dbReference type="PANTHER" id="PTHR21456">
    <property type="entry name" value="FAMILY WITH SEQUENCE SIMILARITY 102"/>
    <property type="match status" value="1"/>
</dbReference>
<evidence type="ECO:0000313" key="4">
    <source>
        <dbReference type="Proteomes" id="UP000324585"/>
    </source>
</evidence>
<accession>A0A5J4Z034</accession>
<feature type="compositionally biased region" description="Polar residues" evidence="1">
    <location>
        <begin position="490"/>
        <end position="501"/>
    </location>
</feature>
<dbReference type="InterPro" id="IPR019448">
    <property type="entry name" value="NT-C2"/>
</dbReference>
<dbReference type="AlphaFoldDB" id="A0A5J4Z034"/>
<feature type="region of interest" description="Disordered" evidence="1">
    <location>
        <begin position="490"/>
        <end position="639"/>
    </location>
</feature>
<gene>
    <name evidence="3" type="ORF">FVE85_0504</name>
</gene>
<feature type="compositionally biased region" description="Basic and acidic residues" evidence="1">
    <location>
        <begin position="437"/>
        <end position="463"/>
    </location>
</feature>
<feature type="compositionally biased region" description="Basic and acidic residues" evidence="1">
    <location>
        <begin position="591"/>
        <end position="615"/>
    </location>
</feature>
<dbReference type="PROSITE" id="PS51840">
    <property type="entry name" value="C2_NT"/>
    <property type="match status" value="1"/>
</dbReference>
<keyword evidence="4" id="KW-1185">Reference proteome</keyword>
<protein>
    <recommendedName>
        <fullName evidence="2">C2 NT-type domain-containing protein</fullName>
    </recommendedName>
</protein>
<dbReference type="PANTHER" id="PTHR21456:SF1">
    <property type="entry name" value="C2 NT-TYPE DOMAIN-CONTAINING PROTEIN"/>
    <property type="match status" value="1"/>
</dbReference>
<dbReference type="Proteomes" id="UP000324585">
    <property type="component" value="Unassembled WGS sequence"/>
</dbReference>
<dbReference type="OrthoDB" id="3365224at2759"/>
<proteinExistence type="predicted"/>
<feature type="domain" description="C2 NT-type" evidence="2">
    <location>
        <begin position="1"/>
        <end position="145"/>
    </location>
</feature>
<name>A0A5J4Z034_PORPP</name>